<gene>
    <name evidence="1" type="ORF">EV182_005854</name>
</gene>
<keyword evidence="2" id="KW-1185">Reference proteome</keyword>
<evidence type="ECO:0000313" key="1">
    <source>
        <dbReference type="EMBL" id="KAJ1677591.1"/>
    </source>
</evidence>
<accession>A0ACC1HQH8</accession>
<proteinExistence type="predicted"/>
<dbReference type="EMBL" id="JAMZIH010002219">
    <property type="protein sequence ID" value="KAJ1677591.1"/>
    <property type="molecule type" value="Genomic_DNA"/>
</dbReference>
<organism evidence="1 2">
    <name type="scientific">Spiromyces aspiralis</name>
    <dbReference type="NCBI Taxonomy" id="68401"/>
    <lineage>
        <taxon>Eukaryota</taxon>
        <taxon>Fungi</taxon>
        <taxon>Fungi incertae sedis</taxon>
        <taxon>Zoopagomycota</taxon>
        <taxon>Kickxellomycotina</taxon>
        <taxon>Kickxellomycetes</taxon>
        <taxon>Kickxellales</taxon>
        <taxon>Kickxellaceae</taxon>
        <taxon>Spiromyces</taxon>
    </lineage>
</organism>
<comment type="caution">
    <text evidence="1">The sequence shown here is derived from an EMBL/GenBank/DDBJ whole genome shotgun (WGS) entry which is preliminary data.</text>
</comment>
<evidence type="ECO:0000313" key="2">
    <source>
        <dbReference type="Proteomes" id="UP001145114"/>
    </source>
</evidence>
<name>A0ACC1HQH8_9FUNG</name>
<protein>
    <submittedName>
        <fullName evidence="1">Uncharacterized protein</fullName>
    </submittedName>
</protein>
<sequence>MGIEGNANHTNTGSTPLHAGGDGGNAAAAVAGAAVVNQFTSTAMHLSSLPEYGAAASGTGEADSGSTTSRFVTSPQIATSVATDVDNIGTSPHDIIN</sequence>
<reference evidence="1" key="1">
    <citation type="submission" date="2022-06" db="EMBL/GenBank/DDBJ databases">
        <title>Phylogenomic reconstructions and comparative analyses of Kickxellomycotina fungi.</title>
        <authorList>
            <person name="Reynolds N.K."/>
            <person name="Stajich J.E."/>
            <person name="Barry K."/>
            <person name="Grigoriev I.V."/>
            <person name="Crous P."/>
            <person name="Smith M.E."/>
        </authorList>
    </citation>
    <scope>NUCLEOTIDE SEQUENCE</scope>
    <source>
        <strain evidence="1">RSA 2271</strain>
    </source>
</reference>
<dbReference type="Proteomes" id="UP001145114">
    <property type="component" value="Unassembled WGS sequence"/>
</dbReference>